<dbReference type="RefSeq" id="WP_156564696.1">
    <property type="nucleotide sequence ID" value="NZ_CACRTZ010000004.1"/>
</dbReference>
<dbReference type="Pfam" id="PF25799">
    <property type="entry name" value="prePAAR_I"/>
    <property type="match status" value="1"/>
</dbReference>
<protein>
    <submittedName>
        <fullName evidence="3">Putative deoxyribonuclease RhsA</fullName>
        <ecNumber evidence="3">3.1.-.-</ecNumber>
    </submittedName>
</protein>
<evidence type="ECO:0000313" key="3">
    <source>
        <dbReference type="EMBL" id="VYT78903.1"/>
    </source>
</evidence>
<dbReference type="CDD" id="cd14742">
    <property type="entry name" value="PAAR_RHS"/>
    <property type="match status" value="1"/>
</dbReference>
<feature type="domain" description="Double-stranded DNA deaminase toxin A prePAAR motif" evidence="2">
    <location>
        <begin position="7"/>
        <end position="60"/>
    </location>
</feature>
<evidence type="ECO:0000259" key="2">
    <source>
        <dbReference type="Pfam" id="PF25799"/>
    </source>
</evidence>
<feature type="transmembrane region" description="Helical" evidence="1">
    <location>
        <begin position="173"/>
        <end position="195"/>
    </location>
</feature>
<reference evidence="3" key="1">
    <citation type="submission" date="2019-11" db="EMBL/GenBank/DDBJ databases">
        <authorList>
            <person name="Feng L."/>
        </authorList>
    </citation>
    <scope>NUCLEOTIDE SEQUENCE</scope>
    <source>
        <strain evidence="3">EMassiliensisLFYP7</strain>
    </source>
</reference>
<keyword evidence="1" id="KW-1133">Transmembrane helix</keyword>
<organism evidence="3">
    <name type="scientific">Phytobacter massiliensis</name>
    <dbReference type="NCBI Taxonomy" id="1485952"/>
    <lineage>
        <taxon>Bacteria</taxon>
        <taxon>Pseudomonadati</taxon>
        <taxon>Pseudomonadota</taxon>
        <taxon>Gammaproteobacteria</taxon>
        <taxon>Enterobacterales</taxon>
        <taxon>Enterobacteriaceae</taxon>
        <taxon>Phytobacter</taxon>
    </lineage>
</organism>
<name>A0A6N2ZJT1_9ENTR</name>
<dbReference type="EC" id="3.1.-.-" evidence="3"/>
<dbReference type="InterPro" id="IPR008727">
    <property type="entry name" value="PAAR_motif"/>
</dbReference>
<keyword evidence="1" id="KW-0472">Membrane</keyword>
<dbReference type="Pfam" id="PF05488">
    <property type="entry name" value="PAAR_motif"/>
    <property type="match status" value="1"/>
</dbReference>
<keyword evidence="1" id="KW-0812">Transmembrane</keyword>
<dbReference type="AlphaFoldDB" id="A0A6N2ZJT1"/>
<feature type="transmembrane region" description="Helical" evidence="1">
    <location>
        <begin position="23"/>
        <end position="42"/>
    </location>
</feature>
<proteinExistence type="predicted"/>
<dbReference type="Gene3D" id="2.60.200.60">
    <property type="match status" value="1"/>
</dbReference>
<dbReference type="EMBL" id="CACRTZ010000004">
    <property type="protein sequence ID" value="VYT78903.1"/>
    <property type="molecule type" value="Genomic_DNA"/>
</dbReference>
<evidence type="ECO:0000256" key="1">
    <source>
        <dbReference type="SAM" id="Phobius"/>
    </source>
</evidence>
<dbReference type="GO" id="GO:0016787">
    <property type="term" value="F:hydrolase activity"/>
    <property type="evidence" value="ECO:0007669"/>
    <property type="project" value="UniProtKB-KW"/>
</dbReference>
<gene>
    <name evidence="3" type="primary">rhsA_1</name>
    <name evidence="3" type="ORF">EMLFYP7_00619</name>
</gene>
<sequence>MSSTDPFLAARVDDGIEHTASKGWLVVGLIGGAIAGAAFTLVTGGVGTAVLAATIAGAAGGGGLGEVLGSMSWAPKHETGRLITGSPNVFINDRAAVMAHVSVGECDEHGPALQRVAEGSSRVYINGFPAARISDLLTCSAAISEGSSNVRIGGEKVQTDPISPEIPDWVHKVLLGVGLAATAVLAGPVVALLGFAGGMSGSYAGAFIGGRLYGEGSDGQKWFALGGSFAGGITGARGGMRLSAGRFSETNGVPLSKEKFDEIIKIPKGEKPDPGSYLPQKYIQQHAEEFSNGASRIVSKSDYNKYGIGKPDKWKSEFVSSKKNMDAIIEETKKAGTGMSDRLGIPKEQLESGDLLRIDFLPTEKYTPRIPTGNEFGARDTDPLWLPGGKLPNGDFEAVISTEGMKNGIDYRVYDFKSGDIYD</sequence>
<dbReference type="InterPro" id="IPR057925">
    <property type="entry name" value="prePAAR_DddA"/>
</dbReference>
<accession>A0A6N2ZJT1</accession>
<keyword evidence="3" id="KW-0378">Hydrolase</keyword>